<sequence>MSHGLNIDKITEELHRNFAEIAPKALNILSDLAENAESESVRLG</sequence>
<protein>
    <submittedName>
        <fullName evidence="1">Uncharacterized protein</fullName>
    </submittedName>
</protein>
<proteinExistence type="predicted"/>
<evidence type="ECO:0000313" key="1">
    <source>
        <dbReference type="EMBL" id="SVB70361.1"/>
    </source>
</evidence>
<organism evidence="1">
    <name type="scientific">marine metagenome</name>
    <dbReference type="NCBI Taxonomy" id="408172"/>
    <lineage>
        <taxon>unclassified sequences</taxon>
        <taxon>metagenomes</taxon>
        <taxon>ecological metagenomes</taxon>
    </lineage>
</organism>
<dbReference type="AlphaFoldDB" id="A0A382G846"/>
<accession>A0A382G846</accession>
<dbReference type="EMBL" id="UINC01053620">
    <property type="protein sequence ID" value="SVB70361.1"/>
    <property type="molecule type" value="Genomic_DNA"/>
</dbReference>
<feature type="non-terminal residue" evidence="1">
    <location>
        <position position="44"/>
    </location>
</feature>
<reference evidence="1" key="1">
    <citation type="submission" date="2018-05" db="EMBL/GenBank/DDBJ databases">
        <authorList>
            <person name="Lanie J.A."/>
            <person name="Ng W.-L."/>
            <person name="Kazmierczak K.M."/>
            <person name="Andrzejewski T.M."/>
            <person name="Davidsen T.M."/>
            <person name="Wayne K.J."/>
            <person name="Tettelin H."/>
            <person name="Glass J.I."/>
            <person name="Rusch D."/>
            <person name="Podicherti R."/>
            <person name="Tsui H.-C.T."/>
            <person name="Winkler M.E."/>
        </authorList>
    </citation>
    <scope>NUCLEOTIDE SEQUENCE</scope>
</reference>
<name>A0A382G846_9ZZZZ</name>
<gene>
    <name evidence="1" type="ORF">METZ01_LOCUS223215</name>
</gene>